<comment type="caution">
    <text evidence="1">The sequence shown here is derived from an EMBL/GenBank/DDBJ whole genome shotgun (WGS) entry which is preliminary data.</text>
</comment>
<protein>
    <submittedName>
        <fullName evidence="1">Uncharacterized protein</fullName>
    </submittedName>
</protein>
<accession>A0A199VYY8</accession>
<sequence length="94" mass="10685">MLPTSVVVSHLYLSSTDSDHRCWLLRPPTRLRLAQPATPEHRVRDSTLQFRSVPTPRDHGRTCMKPETDLVFKETLVALSCCVSRVRTSRESPA</sequence>
<reference evidence="1 2" key="1">
    <citation type="journal article" date="2016" name="DNA Res.">
        <title>The draft genome of MD-2 pineapple using hybrid error correction of long reads.</title>
        <authorList>
            <person name="Redwan R.M."/>
            <person name="Saidin A."/>
            <person name="Kumar S.V."/>
        </authorList>
    </citation>
    <scope>NUCLEOTIDE SEQUENCE [LARGE SCALE GENOMIC DNA]</scope>
    <source>
        <strain evidence="2">cv. MD2</strain>
        <tissue evidence="1">Leaf</tissue>
    </source>
</reference>
<gene>
    <name evidence="1" type="ORF">ACMD2_17725</name>
</gene>
<organism evidence="1 2">
    <name type="scientific">Ananas comosus</name>
    <name type="common">Pineapple</name>
    <name type="synonym">Ananas ananas</name>
    <dbReference type="NCBI Taxonomy" id="4615"/>
    <lineage>
        <taxon>Eukaryota</taxon>
        <taxon>Viridiplantae</taxon>
        <taxon>Streptophyta</taxon>
        <taxon>Embryophyta</taxon>
        <taxon>Tracheophyta</taxon>
        <taxon>Spermatophyta</taxon>
        <taxon>Magnoliopsida</taxon>
        <taxon>Liliopsida</taxon>
        <taxon>Poales</taxon>
        <taxon>Bromeliaceae</taxon>
        <taxon>Bromelioideae</taxon>
        <taxon>Ananas</taxon>
    </lineage>
</organism>
<evidence type="ECO:0000313" key="2">
    <source>
        <dbReference type="Proteomes" id="UP000092600"/>
    </source>
</evidence>
<dbReference type="EMBL" id="LSRQ01000494">
    <property type="protein sequence ID" value="OAY82447.1"/>
    <property type="molecule type" value="Genomic_DNA"/>
</dbReference>
<dbReference type="Proteomes" id="UP000092600">
    <property type="component" value="Unassembled WGS sequence"/>
</dbReference>
<dbReference type="AlphaFoldDB" id="A0A199VYY8"/>
<evidence type="ECO:0000313" key="1">
    <source>
        <dbReference type="EMBL" id="OAY82447.1"/>
    </source>
</evidence>
<proteinExistence type="predicted"/>
<name>A0A199VYY8_ANACO</name>